<accession>A0A7T8QSL0</accession>
<sequence>REKHVDVASFRAGRSPKEVIEFFNYPKSTVYDQWKAWTMLIAKERSRSWGHQSRRVCRRVEEEGQRGRQQVLRQVGCRLLADHRQHHQQGPGLQFVQEEAPAHKSRETGVAVGELPTTGAWTCGPQLT</sequence>
<name>A0A7T8QSL0_CALRO</name>
<proteinExistence type="predicted"/>
<feature type="non-terminal residue" evidence="1">
    <location>
        <position position="1"/>
    </location>
</feature>
<dbReference type="OrthoDB" id="7540217at2759"/>
<keyword evidence="2" id="KW-1185">Reference proteome</keyword>
<dbReference type="EMBL" id="CP045893">
    <property type="protein sequence ID" value="QQP53555.1"/>
    <property type="molecule type" value="Genomic_DNA"/>
</dbReference>
<dbReference type="AlphaFoldDB" id="A0A7T8QSL0"/>
<evidence type="ECO:0000313" key="2">
    <source>
        <dbReference type="Proteomes" id="UP000595437"/>
    </source>
</evidence>
<gene>
    <name evidence="1" type="ORF">FKW44_006070</name>
</gene>
<protein>
    <submittedName>
        <fullName evidence="1">Uncharacterized protein</fullName>
    </submittedName>
</protein>
<dbReference type="Proteomes" id="UP000595437">
    <property type="component" value="Chromosome 4"/>
</dbReference>
<evidence type="ECO:0000313" key="1">
    <source>
        <dbReference type="EMBL" id="QQP53555.1"/>
    </source>
</evidence>
<reference evidence="2" key="1">
    <citation type="submission" date="2021-01" db="EMBL/GenBank/DDBJ databases">
        <title>Caligus Genome Assembly.</title>
        <authorList>
            <person name="Gallardo-Escarate C."/>
        </authorList>
    </citation>
    <scope>NUCLEOTIDE SEQUENCE [LARGE SCALE GENOMIC DNA]</scope>
</reference>
<organism evidence="1 2">
    <name type="scientific">Caligus rogercresseyi</name>
    <name type="common">Sea louse</name>
    <dbReference type="NCBI Taxonomy" id="217165"/>
    <lineage>
        <taxon>Eukaryota</taxon>
        <taxon>Metazoa</taxon>
        <taxon>Ecdysozoa</taxon>
        <taxon>Arthropoda</taxon>
        <taxon>Crustacea</taxon>
        <taxon>Multicrustacea</taxon>
        <taxon>Hexanauplia</taxon>
        <taxon>Copepoda</taxon>
        <taxon>Siphonostomatoida</taxon>
        <taxon>Caligidae</taxon>
        <taxon>Caligus</taxon>
    </lineage>
</organism>